<protein>
    <submittedName>
        <fullName evidence="2">DNA-binding MarR family transcriptional regulator</fullName>
    </submittedName>
</protein>
<organism evidence="2 3">
    <name type="scientific">Luteococcus japonicus</name>
    <dbReference type="NCBI Taxonomy" id="33984"/>
    <lineage>
        <taxon>Bacteria</taxon>
        <taxon>Bacillati</taxon>
        <taxon>Actinomycetota</taxon>
        <taxon>Actinomycetes</taxon>
        <taxon>Propionibacteriales</taxon>
        <taxon>Propionibacteriaceae</taxon>
        <taxon>Luteococcus</taxon>
    </lineage>
</organism>
<keyword evidence="2" id="KW-0238">DNA-binding</keyword>
<evidence type="ECO:0000313" key="3">
    <source>
        <dbReference type="Proteomes" id="UP000275749"/>
    </source>
</evidence>
<dbReference type="PANTHER" id="PTHR33164">
    <property type="entry name" value="TRANSCRIPTIONAL REGULATOR, MARR FAMILY"/>
    <property type="match status" value="1"/>
</dbReference>
<dbReference type="AlphaFoldDB" id="A0A3N1ZR11"/>
<proteinExistence type="predicted"/>
<dbReference type="InterPro" id="IPR036390">
    <property type="entry name" value="WH_DNA-bd_sf"/>
</dbReference>
<dbReference type="SMART" id="SM00347">
    <property type="entry name" value="HTH_MARR"/>
    <property type="match status" value="1"/>
</dbReference>
<dbReference type="RefSeq" id="WP_094765244.1">
    <property type="nucleotide sequence ID" value="NZ_RKHG01000001.1"/>
</dbReference>
<accession>A0A3N1ZR11</accession>
<feature type="domain" description="HTH marR-type" evidence="1">
    <location>
        <begin position="14"/>
        <end position="150"/>
    </location>
</feature>
<dbReference type="EMBL" id="RKHG01000001">
    <property type="protein sequence ID" value="ROR53330.1"/>
    <property type="molecule type" value="Genomic_DNA"/>
</dbReference>
<dbReference type="InterPro" id="IPR000835">
    <property type="entry name" value="HTH_MarR-typ"/>
</dbReference>
<dbReference type="PANTHER" id="PTHR33164:SF99">
    <property type="entry name" value="MARR FAMILY REGULATORY PROTEIN"/>
    <property type="match status" value="1"/>
</dbReference>
<dbReference type="GO" id="GO:0006950">
    <property type="term" value="P:response to stress"/>
    <property type="evidence" value="ECO:0007669"/>
    <property type="project" value="TreeGrafter"/>
</dbReference>
<evidence type="ECO:0000313" key="2">
    <source>
        <dbReference type="EMBL" id="ROR53330.1"/>
    </source>
</evidence>
<comment type="caution">
    <text evidence="2">The sequence shown here is derived from an EMBL/GenBank/DDBJ whole genome shotgun (WGS) entry which is preliminary data.</text>
</comment>
<reference evidence="2 3" key="1">
    <citation type="submission" date="2018-11" db="EMBL/GenBank/DDBJ databases">
        <title>Sequencing the genomes of 1000 actinobacteria strains.</title>
        <authorList>
            <person name="Klenk H.-P."/>
        </authorList>
    </citation>
    <scope>NUCLEOTIDE SEQUENCE [LARGE SCALE GENOMIC DNA]</scope>
    <source>
        <strain evidence="2 3">DSM 10546</strain>
    </source>
</reference>
<dbReference type="Pfam" id="PF12802">
    <property type="entry name" value="MarR_2"/>
    <property type="match status" value="1"/>
</dbReference>
<sequence length="179" mass="20364">MPQPFDKQWLTVDQQRAWRLLLVVMSQLPSDLNRQLQADAGLSFQDFDVLVHLRESKGNRLRIGELAEALGWERSRTSHHVARMGARGLVCRERVDGDGRGAWVIATDRGLTEQEAAAAAHVELVRRLLFTDMPEEQIHELGDTLAVITRNLGFTPREMWHVESNDENDKAQEDESGKQ</sequence>
<dbReference type="InterPro" id="IPR036388">
    <property type="entry name" value="WH-like_DNA-bd_sf"/>
</dbReference>
<dbReference type="PROSITE" id="PS50995">
    <property type="entry name" value="HTH_MARR_2"/>
    <property type="match status" value="1"/>
</dbReference>
<name>A0A3N1ZR11_9ACTN</name>
<dbReference type="Proteomes" id="UP000275749">
    <property type="component" value="Unassembled WGS sequence"/>
</dbReference>
<evidence type="ECO:0000259" key="1">
    <source>
        <dbReference type="PROSITE" id="PS50995"/>
    </source>
</evidence>
<gene>
    <name evidence="2" type="ORF">EDD41_0470</name>
</gene>
<dbReference type="InterPro" id="IPR039422">
    <property type="entry name" value="MarR/SlyA-like"/>
</dbReference>
<dbReference type="GO" id="GO:0003677">
    <property type="term" value="F:DNA binding"/>
    <property type="evidence" value="ECO:0007669"/>
    <property type="project" value="UniProtKB-KW"/>
</dbReference>
<dbReference type="GO" id="GO:0003700">
    <property type="term" value="F:DNA-binding transcription factor activity"/>
    <property type="evidence" value="ECO:0007669"/>
    <property type="project" value="InterPro"/>
</dbReference>
<dbReference type="Gene3D" id="1.10.10.10">
    <property type="entry name" value="Winged helix-like DNA-binding domain superfamily/Winged helix DNA-binding domain"/>
    <property type="match status" value="1"/>
</dbReference>
<dbReference type="SUPFAM" id="SSF46785">
    <property type="entry name" value="Winged helix' DNA-binding domain"/>
    <property type="match status" value="1"/>
</dbReference>